<feature type="transmembrane region" description="Helical" evidence="1">
    <location>
        <begin position="223"/>
        <end position="246"/>
    </location>
</feature>
<evidence type="ECO:0000313" key="3">
    <source>
        <dbReference type="Proteomes" id="UP001501183"/>
    </source>
</evidence>
<protein>
    <recommendedName>
        <fullName evidence="4">ABC-2 type transport system permease protein</fullName>
    </recommendedName>
</protein>
<feature type="transmembrane region" description="Helical" evidence="1">
    <location>
        <begin position="17"/>
        <end position="39"/>
    </location>
</feature>
<comment type="caution">
    <text evidence="2">The sequence shown here is derived from an EMBL/GenBank/DDBJ whole genome shotgun (WGS) entry which is preliminary data.</text>
</comment>
<feature type="transmembrane region" description="Helical" evidence="1">
    <location>
        <begin position="59"/>
        <end position="80"/>
    </location>
</feature>
<sequence>MTALVTAELRKVLTLRFWWALALAPLVVAVFAGSIYAALADGLDPLDTELSTGAVSVGLVVAIAWAVLFAGIFGAVNAGTEFRHQTLTPTFLTTRGRDPVLAAKLAVTALFGLGYAVAVELVAVACMVVFGGDRFSVTPAILGMLANGVLATVAWSLIGAGLGLLFASPTAAAITLVAWYPVGELITIAILSGIGAGSIGPWLPGAVTWSTVVSAAGEVDGFAPWPAAVIALIAWTAVAAGLGWWATRRRDVT</sequence>
<keyword evidence="1" id="KW-0812">Transmembrane</keyword>
<name>A0ABP8P0U8_9NOCA</name>
<evidence type="ECO:0008006" key="4">
    <source>
        <dbReference type="Google" id="ProtNLM"/>
    </source>
</evidence>
<proteinExistence type="predicted"/>
<keyword evidence="1" id="KW-0472">Membrane</keyword>
<keyword evidence="3" id="KW-1185">Reference proteome</keyword>
<organism evidence="2 3">
    <name type="scientific">Rhodococcus olei</name>
    <dbReference type="NCBI Taxonomy" id="2161675"/>
    <lineage>
        <taxon>Bacteria</taxon>
        <taxon>Bacillati</taxon>
        <taxon>Actinomycetota</taxon>
        <taxon>Actinomycetes</taxon>
        <taxon>Mycobacteriales</taxon>
        <taxon>Nocardiaceae</taxon>
        <taxon>Rhodococcus</taxon>
    </lineage>
</organism>
<dbReference type="RefSeq" id="WP_345344240.1">
    <property type="nucleotide sequence ID" value="NZ_BAABFB010000030.1"/>
</dbReference>
<dbReference type="Proteomes" id="UP001501183">
    <property type="component" value="Unassembled WGS sequence"/>
</dbReference>
<gene>
    <name evidence="2" type="ORF">GCM10023094_19920</name>
</gene>
<feature type="transmembrane region" description="Helical" evidence="1">
    <location>
        <begin position="178"/>
        <end position="203"/>
    </location>
</feature>
<evidence type="ECO:0000256" key="1">
    <source>
        <dbReference type="SAM" id="Phobius"/>
    </source>
</evidence>
<evidence type="ECO:0000313" key="2">
    <source>
        <dbReference type="EMBL" id="GAA4477525.1"/>
    </source>
</evidence>
<feature type="transmembrane region" description="Helical" evidence="1">
    <location>
        <begin position="101"/>
        <end position="130"/>
    </location>
</feature>
<dbReference type="EMBL" id="BAABFB010000030">
    <property type="protein sequence ID" value="GAA4477525.1"/>
    <property type="molecule type" value="Genomic_DNA"/>
</dbReference>
<dbReference type="Pfam" id="PF12730">
    <property type="entry name" value="ABC2_membrane_4"/>
    <property type="match status" value="1"/>
</dbReference>
<keyword evidence="1" id="KW-1133">Transmembrane helix</keyword>
<feature type="transmembrane region" description="Helical" evidence="1">
    <location>
        <begin position="142"/>
        <end position="166"/>
    </location>
</feature>
<reference evidence="3" key="1">
    <citation type="journal article" date="2019" name="Int. J. Syst. Evol. Microbiol.">
        <title>The Global Catalogue of Microorganisms (GCM) 10K type strain sequencing project: providing services to taxonomists for standard genome sequencing and annotation.</title>
        <authorList>
            <consortium name="The Broad Institute Genomics Platform"/>
            <consortium name="The Broad Institute Genome Sequencing Center for Infectious Disease"/>
            <person name="Wu L."/>
            <person name="Ma J."/>
        </authorList>
    </citation>
    <scope>NUCLEOTIDE SEQUENCE [LARGE SCALE GENOMIC DNA]</scope>
    <source>
        <strain evidence="3">JCM 32206</strain>
    </source>
</reference>
<accession>A0ABP8P0U8</accession>